<sequence length="339" mass="38435">MATGGFALPNYNESSAQQRKMLLKATQTFGEILNFSPTLTNGTIVIADYGSSEVYNSMVFLSRTLQNFRKISSQPILVFHNDLPDNNWVAANKILLESEESYIKIPDVYFSAIGRSFYDQILPNNSVHIGFSSAAIHWLSQPLSAPDHILPSSSNDPTFKAIASELAHRDLLTFLSHRHKELVNNGRLLLQFADSNNNSSLASTVMQQVSINLLSRGVITEEEKRDLTMPIYRRSNEEIQQVLEEVSGLFRVISIEKIEAKRYEGVSDEHLREVVEQIKKYGPGMMRTPLLRAIKRDSEEFERIFEIFAKKACEVFESIDARNSLSSYHSIVLEKIARE</sequence>
<dbReference type="Proteomes" id="UP001162131">
    <property type="component" value="Unassembled WGS sequence"/>
</dbReference>
<keyword evidence="2" id="KW-0460">Magnesium</keyword>
<accession>A0AAU9JE05</accession>
<organism evidence="3 4">
    <name type="scientific">Blepharisma stoltei</name>
    <dbReference type="NCBI Taxonomy" id="1481888"/>
    <lineage>
        <taxon>Eukaryota</taxon>
        <taxon>Sar</taxon>
        <taxon>Alveolata</taxon>
        <taxon>Ciliophora</taxon>
        <taxon>Postciliodesmatophora</taxon>
        <taxon>Heterotrichea</taxon>
        <taxon>Heterotrichida</taxon>
        <taxon>Blepharismidae</taxon>
        <taxon>Blepharisma</taxon>
    </lineage>
</organism>
<dbReference type="GO" id="GO:0008168">
    <property type="term" value="F:methyltransferase activity"/>
    <property type="evidence" value="ECO:0007669"/>
    <property type="project" value="InterPro"/>
</dbReference>
<comment type="caution">
    <text evidence="3">The sequence shown here is derived from an EMBL/GenBank/DDBJ whole genome shotgun (WGS) entry which is preliminary data.</text>
</comment>
<evidence type="ECO:0000313" key="4">
    <source>
        <dbReference type="Proteomes" id="UP001162131"/>
    </source>
</evidence>
<keyword evidence="4" id="KW-1185">Reference proteome</keyword>
<keyword evidence="1" id="KW-0479">Metal-binding</keyword>
<dbReference type="Pfam" id="PF03492">
    <property type="entry name" value="Methyltransf_7"/>
    <property type="match status" value="1"/>
</dbReference>
<dbReference type="AlphaFoldDB" id="A0AAU9JE05"/>
<gene>
    <name evidence="3" type="ORF">BSTOLATCC_MIC36031</name>
</gene>
<dbReference type="GO" id="GO:0046872">
    <property type="term" value="F:metal ion binding"/>
    <property type="evidence" value="ECO:0007669"/>
    <property type="project" value="UniProtKB-KW"/>
</dbReference>
<dbReference type="PANTHER" id="PTHR31009">
    <property type="entry name" value="S-ADENOSYL-L-METHIONINE:CARBOXYL METHYLTRANSFERASE FAMILY PROTEIN"/>
    <property type="match status" value="1"/>
</dbReference>
<dbReference type="InterPro" id="IPR029063">
    <property type="entry name" value="SAM-dependent_MTases_sf"/>
</dbReference>
<proteinExistence type="predicted"/>
<dbReference type="Gene3D" id="1.10.1200.270">
    <property type="entry name" value="Methyltransferase, alpha-helical capping domain"/>
    <property type="match status" value="1"/>
</dbReference>
<dbReference type="EMBL" id="CAJZBQ010000036">
    <property type="protein sequence ID" value="CAG9324236.1"/>
    <property type="molecule type" value="Genomic_DNA"/>
</dbReference>
<name>A0AAU9JE05_9CILI</name>
<evidence type="ECO:0000313" key="3">
    <source>
        <dbReference type="EMBL" id="CAG9324236.1"/>
    </source>
</evidence>
<dbReference type="InterPro" id="IPR005299">
    <property type="entry name" value="MeTrfase_7"/>
</dbReference>
<evidence type="ECO:0000256" key="1">
    <source>
        <dbReference type="ARBA" id="ARBA00022723"/>
    </source>
</evidence>
<protein>
    <submittedName>
        <fullName evidence="3">Uncharacterized protein</fullName>
    </submittedName>
</protein>
<dbReference type="SUPFAM" id="SSF53335">
    <property type="entry name" value="S-adenosyl-L-methionine-dependent methyltransferases"/>
    <property type="match status" value="1"/>
</dbReference>
<reference evidence="3" key="1">
    <citation type="submission" date="2021-09" db="EMBL/GenBank/DDBJ databases">
        <authorList>
            <consortium name="AG Swart"/>
            <person name="Singh M."/>
            <person name="Singh A."/>
            <person name="Seah K."/>
            <person name="Emmerich C."/>
        </authorList>
    </citation>
    <scope>NUCLEOTIDE SEQUENCE</scope>
    <source>
        <strain evidence="3">ATCC30299</strain>
    </source>
</reference>
<dbReference type="Gene3D" id="3.40.50.150">
    <property type="entry name" value="Vaccinia Virus protein VP39"/>
    <property type="match status" value="1"/>
</dbReference>
<evidence type="ECO:0000256" key="2">
    <source>
        <dbReference type="ARBA" id="ARBA00022842"/>
    </source>
</evidence>
<dbReference type="InterPro" id="IPR042086">
    <property type="entry name" value="MeTrfase_capping"/>
</dbReference>